<accession>A0AA49GM27</accession>
<reference evidence="2" key="2">
    <citation type="journal article" date="2024" name="Antonie Van Leeuwenhoek">
        <title>Roseihalotalea indica gen. nov., sp. nov., a halophilic Bacteroidetes from mesopelagic Southwest Indian Ocean with higher carbohydrate metabolic potential.</title>
        <authorList>
            <person name="Chen B."/>
            <person name="Zhang M."/>
            <person name="Lin D."/>
            <person name="Ye J."/>
            <person name="Tang K."/>
        </authorList>
    </citation>
    <scope>NUCLEOTIDE SEQUENCE</scope>
    <source>
        <strain evidence="2">TK19036</strain>
    </source>
</reference>
<evidence type="ECO:0008006" key="3">
    <source>
        <dbReference type="Google" id="ProtNLM"/>
    </source>
</evidence>
<keyword evidence="1" id="KW-0732">Signal</keyword>
<feature type="signal peptide" evidence="1">
    <location>
        <begin position="1"/>
        <end position="18"/>
    </location>
</feature>
<protein>
    <recommendedName>
        <fullName evidence="3">Lipoprotein</fullName>
    </recommendedName>
</protein>
<reference evidence="2" key="1">
    <citation type="journal article" date="2023" name="Comput. Struct. Biotechnol. J.">
        <title>Discovery of a novel marine Bacteroidetes with a rich repertoire of carbohydrate-active enzymes.</title>
        <authorList>
            <person name="Chen B."/>
            <person name="Liu G."/>
            <person name="Chen Q."/>
            <person name="Wang H."/>
            <person name="Liu L."/>
            <person name="Tang K."/>
        </authorList>
    </citation>
    <scope>NUCLEOTIDE SEQUENCE</scope>
    <source>
        <strain evidence="2">TK19036</strain>
    </source>
</reference>
<evidence type="ECO:0000256" key="1">
    <source>
        <dbReference type="SAM" id="SignalP"/>
    </source>
</evidence>
<evidence type="ECO:0000313" key="2">
    <source>
        <dbReference type="EMBL" id="WKN36797.1"/>
    </source>
</evidence>
<feature type="chain" id="PRO_5041222707" description="Lipoprotein" evidence="1">
    <location>
        <begin position="19"/>
        <end position="296"/>
    </location>
</feature>
<dbReference type="EMBL" id="CP120682">
    <property type="protein sequence ID" value="WKN36797.1"/>
    <property type="molecule type" value="Genomic_DNA"/>
</dbReference>
<sequence length="296" mass="33283">MKAIHFFFSLSLCLVLFSACQEEDLSKTSYRSNPITNSSKEDFINDYNSGKTIGDIRVNEHVSYRFPRFPRPLPCPVLAGCQIPVPLLAVSTPQGIIRKLSAKLYTSDGELYACSGKECNGQVEYMKQDALASLTVVNEKVKAKQLFMAMEVTYEVNGKTFSEEYFDENVPLSLDMYKEVDQVFYRFPRFPRPLPCPVLAGCQDPKPEIHVVIPQGKVLKLNAELYTDEGKLYACSGDECEGGLEQRGPEAMATLNVVNPEIETESLNLVLHVTYEIKGKIFSNEIYDEDVPIDMD</sequence>
<dbReference type="AlphaFoldDB" id="A0AA49GM27"/>
<proteinExistence type="predicted"/>
<name>A0AA49GM27_9BACT</name>
<organism evidence="2">
    <name type="scientific">Roseihalotalea indica</name>
    <dbReference type="NCBI Taxonomy" id="2867963"/>
    <lineage>
        <taxon>Bacteria</taxon>
        <taxon>Pseudomonadati</taxon>
        <taxon>Bacteroidota</taxon>
        <taxon>Cytophagia</taxon>
        <taxon>Cytophagales</taxon>
        <taxon>Catalimonadaceae</taxon>
        <taxon>Roseihalotalea</taxon>
    </lineage>
</organism>
<gene>
    <name evidence="2" type="ORF">K4G66_31000</name>
</gene>
<dbReference type="PROSITE" id="PS51257">
    <property type="entry name" value="PROKAR_LIPOPROTEIN"/>
    <property type="match status" value="1"/>
</dbReference>